<dbReference type="AlphaFoldDB" id="A0AA95KNS2"/>
<reference evidence="1" key="1">
    <citation type="journal article" date="2023" name="Nat. Commun.">
        <title>Identification of a novel Human Milk Oligosaccharides utilization cluster in the infant gut commensal Bacteroides dorei.</title>
        <authorList>
            <person name="Kijner S."/>
            <person name="Ennis D."/>
            <person name="Shmorak S."/>
            <person name="Florentin A."/>
            <person name="Yassour M."/>
        </authorList>
    </citation>
    <scope>NUCLEOTIDE SEQUENCE</scope>
    <source>
        <strain evidence="1">2</strain>
    </source>
</reference>
<evidence type="ECO:0000313" key="2">
    <source>
        <dbReference type="Proteomes" id="UP001177934"/>
    </source>
</evidence>
<dbReference type="EMBL" id="CP126056">
    <property type="protein sequence ID" value="WHX09637.1"/>
    <property type="molecule type" value="Genomic_DNA"/>
</dbReference>
<dbReference type="Proteomes" id="UP001177934">
    <property type="component" value="Chromosome"/>
</dbReference>
<sequence length="45" mass="4852">MLDLNELMDVQGGIDDKELSKCGLGCYTGGFVDPTKTQDENTGNE</sequence>
<organism evidence="1 2">
    <name type="scientific">Phocaeicola dorei</name>
    <dbReference type="NCBI Taxonomy" id="357276"/>
    <lineage>
        <taxon>Bacteria</taxon>
        <taxon>Pseudomonadati</taxon>
        <taxon>Bacteroidota</taxon>
        <taxon>Bacteroidia</taxon>
        <taxon>Bacteroidales</taxon>
        <taxon>Bacteroidaceae</taxon>
        <taxon>Phocaeicola</taxon>
    </lineage>
</organism>
<protein>
    <submittedName>
        <fullName evidence="1">Uncharacterized protein</fullName>
    </submittedName>
</protein>
<evidence type="ECO:0000313" key="1">
    <source>
        <dbReference type="EMBL" id="WHX09637.1"/>
    </source>
</evidence>
<name>A0AA95KNS2_9BACT</name>
<proteinExistence type="predicted"/>
<accession>A0AA95KNS2</accession>
<gene>
    <name evidence="1" type="ORF">QNN11_20730</name>
</gene>